<sequence>MASLRLLLLGSWAFGALGQQCDCGQCPNYDWTSTCFDNCTVTGDPHVEHSWRKGYENGFDFQPQGIWRLAKTETCGGTVEVQAFFCQYFFTRLSSAIGYAITINNGDKYIVKKVGDDYVVGSPNVESATLKILNDNTTDPAAGIIITSTDNCIRIKLNTQPLYGRAAQKKFTPEAYFNNIVIKVWGCATTEEGICGAERLGPA</sequence>
<proteinExistence type="predicted"/>
<accession>A0A813BPT6</accession>
<protein>
    <submittedName>
        <fullName evidence="2">Uncharacterized protein</fullName>
    </submittedName>
</protein>
<dbReference type="EMBL" id="CAJNJA010073343">
    <property type="protein sequence ID" value="CAE7909425.1"/>
    <property type="molecule type" value="Genomic_DNA"/>
</dbReference>
<dbReference type="OrthoDB" id="426350at2759"/>
<evidence type="ECO:0000256" key="1">
    <source>
        <dbReference type="SAM" id="SignalP"/>
    </source>
</evidence>
<keyword evidence="3" id="KW-1185">Reference proteome</keyword>
<dbReference type="Proteomes" id="UP000601435">
    <property type="component" value="Unassembled WGS sequence"/>
</dbReference>
<reference evidence="2" key="1">
    <citation type="submission" date="2021-02" db="EMBL/GenBank/DDBJ databases">
        <authorList>
            <person name="Dougan E. K."/>
            <person name="Rhodes N."/>
            <person name="Thang M."/>
            <person name="Chan C."/>
        </authorList>
    </citation>
    <scope>NUCLEOTIDE SEQUENCE</scope>
</reference>
<comment type="caution">
    <text evidence="2">The sequence shown here is derived from an EMBL/GenBank/DDBJ whole genome shotgun (WGS) entry which is preliminary data.</text>
</comment>
<keyword evidence="1" id="KW-0732">Signal</keyword>
<name>A0A813BPT6_9DINO</name>
<feature type="chain" id="PRO_5032501175" evidence="1">
    <location>
        <begin position="19"/>
        <end position="203"/>
    </location>
</feature>
<organism evidence="2 3">
    <name type="scientific">Symbiodinium necroappetens</name>
    <dbReference type="NCBI Taxonomy" id="1628268"/>
    <lineage>
        <taxon>Eukaryota</taxon>
        <taxon>Sar</taxon>
        <taxon>Alveolata</taxon>
        <taxon>Dinophyceae</taxon>
        <taxon>Suessiales</taxon>
        <taxon>Symbiodiniaceae</taxon>
        <taxon>Symbiodinium</taxon>
    </lineage>
</organism>
<evidence type="ECO:0000313" key="3">
    <source>
        <dbReference type="Proteomes" id="UP000601435"/>
    </source>
</evidence>
<dbReference type="AlphaFoldDB" id="A0A813BPT6"/>
<feature type="signal peptide" evidence="1">
    <location>
        <begin position="1"/>
        <end position="18"/>
    </location>
</feature>
<evidence type="ECO:0000313" key="2">
    <source>
        <dbReference type="EMBL" id="CAE7909425.1"/>
    </source>
</evidence>
<gene>
    <name evidence="2" type="ORF">SNEC2469_LOCUS30908</name>
</gene>